<dbReference type="EMBL" id="CAEZYZ010000050">
    <property type="protein sequence ID" value="CAB4742879.1"/>
    <property type="molecule type" value="Genomic_DNA"/>
</dbReference>
<dbReference type="InterPro" id="IPR050415">
    <property type="entry name" value="MRET"/>
</dbReference>
<dbReference type="Gene3D" id="3.40.50.80">
    <property type="entry name" value="Nucleotide-binding domain of ferredoxin-NADP reductase (FNR) module"/>
    <property type="match status" value="1"/>
</dbReference>
<feature type="domain" description="2Fe-2S ferredoxin-type" evidence="7">
    <location>
        <begin position="241"/>
        <end position="328"/>
    </location>
</feature>
<evidence type="ECO:0000313" key="9">
    <source>
        <dbReference type="EMBL" id="CAB4742879.1"/>
    </source>
</evidence>
<dbReference type="InterPro" id="IPR017927">
    <property type="entry name" value="FAD-bd_FR_type"/>
</dbReference>
<evidence type="ECO:0000256" key="1">
    <source>
        <dbReference type="ARBA" id="ARBA00022630"/>
    </source>
</evidence>
<dbReference type="InterPro" id="IPR012675">
    <property type="entry name" value="Beta-grasp_dom_sf"/>
</dbReference>
<evidence type="ECO:0000256" key="3">
    <source>
        <dbReference type="ARBA" id="ARBA00022723"/>
    </source>
</evidence>
<keyword evidence="4" id="KW-0560">Oxidoreductase</keyword>
<dbReference type="SUPFAM" id="SSF54292">
    <property type="entry name" value="2Fe-2S ferredoxin-like"/>
    <property type="match status" value="1"/>
</dbReference>
<dbReference type="PRINTS" id="PR00409">
    <property type="entry name" value="PHDIOXRDTASE"/>
</dbReference>
<dbReference type="GO" id="GO:0051537">
    <property type="term" value="F:2 iron, 2 sulfur cluster binding"/>
    <property type="evidence" value="ECO:0007669"/>
    <property type="project" value="UniProtKB-KW"/>
</dbReference>
<evidence type="ECO:0000256" key="6">
    <source>
        <dbReference type="ARBA" id="ARBA00023014"/>
    </source>
</evidence>
<dbReference type="PROSITE" id="PS51085">
    <property type="entry name" value="2FE2S_FER_2"/>
    <property type="match status" value="1"/>
</dbReference>
<dbReference type="InterPro" id="IPR001041">
    <property type="entry name" value="2Fe-2S_ferredoxin-type"/>
</dbReference>
<evidence type="ECO:0000259" key="7">
    <source>
        <dbReference type="PROSITE" id="PS51085"/>
    </source>
</evidence>
<evidence type="ECO:0000256" key="5">
    <source>
        <dbReference type="ARBA" id="ARBA00023004"/>
    </source>
</evidence>
<dbReference type="Gene3D" id="2.40.30.10">
    <property type="entry name" value="Translation factors"/>
    <property type="match status" value="1"/>
</dbReference>
<name>A0A6J6T9B0_9ZZZZ</name>
<protein>
    <submittedName>
        <fullName evidence="9">Unannotated protein</fullName>
    </submittedName>
</protein>
<evidence type="ECO:0000259" key="8">
    <source>
        <dbReference type="PROSITE" id="PS51384"/>
    </source>
</evidence>
<dbReference type="GO" id="GO:0046872">
    <property type="term" value="F:metal ion binding"/>
    <property type="evidence" value="ECO:0007669"/>
    <property type="project" value="UniProtKB-KW"/>
</dbReference>
<reference evidence="9" key="1">
    <citation type="submission" date="2020-05" db="EMBL/GenBank/DDBJ databases">
        <authorList>
            <person name="Chiriac C."/>
            <person name="Salcher M."/>
            <person name="Ghai R."/>
            <person name="Kavagutti S V."/>
        </authorList>
    </citation>
    <scope>NUCLEOTIDE SEQUENCE</scope>
</reference>
<dbReference type="AlphaFoldDB" id="A0A6J6T9B0"/>
<dbReference type="SUPFAM" id="SSF52343">
    <property type="entry name" value="Ferredoxin reductase-like, C-terminal NADP-linked domain"/>
    <property type="match status" value="1"/>
</dbReference>
<keyword evidence="6" id="KW-0411">Iron-sulfur</keyword>
<dbReference type="CDD" id="cd06185">
    <property type="entry name" value="PDR_like"/>
    <property type="match status" value="1"/>
</dbReference>
<keyword evidence="3" id="KW-0479">Metal-binding</keyword>
<proteinExistence type="predicted"/>
<dbReference type="InterPro" id="IPR006058">
    <property type="entry name" value="2Fe2S_fd_BS"/>
</dbReference>
<sequence length="328" mass="34481">MSQPSAGADGAPSSIADEFHDLLIEERVDEASGVVSLRLADPSGAPLPAWKPGAHIDVLVAEGLERQYSLCSVVGESTWRVAVLREPAGRGGSAAIHDEAKQGDLLKVRGPRNHFALVDAPDYLFIAGGIGVTPLMPMLAAVEASGATWRFSYGGRSRGSMAFADELSQVGAVIWPEDEKGLLPLADLIAACSPETAVYCCGPEPLISAVEQACAAAGRPAPHVERFAPKVIDTTGDHGDHAFTVVINSNGHEYLVPADRSIAEVLQAAGERLVTSCAEGVCGTCETKVISGTIVHRDSLLSDEEREEGVFMMPCVSRCAGDRLVLDI</sequence>
<keyword evidence="2" id="KW-0001">2Fe-2S</keyword>
<dbReference type="InterPro" id="IPR017938">
    <property type="entry name" value="Riboflavin_synthase-like_b-brl"/>
</dbReference>
<gene>
    <name evidence="9" type="ORF">UFOPK2810_00423</name>
</gene>
<dbReference type="PROSITE" id="PS51384">
    <property type="entry name" value="FAD_FR"/>
    <property type="match status" value="1"/>
</dbReference>
<dbReference type="GO" id="GO:0016491">
    <property type="term" value="F:oxidoreductase activity"/>
    <property type="evidence" value="ECO:0007669"/>
    <property type="project" value="UniProtKB-KW"/>
</dbReference>
<dbReference type="InterPro" id="IPR036010">
    <property type="entry name" value="2Fe-2S_ferredoxin-like_sf"/>
</dbReference>
<dbReference type="PANTHER" id="PTHR47354">
    <property type="entry name" value="NADH OXIDOREDUCTASE HCR"/>
    <property type="match status" value="1"/>
</dbReference>
<dbReference type="InterPro" id="IPR039261">
    <property type="entry name" value="FNR_nucleotide-bd"/>
</dbReference>
<dbReference type="PANTHER" id="PTHR47354:SF1">
    <property type="entry name" value="CARNITINE MONOOXYGENASE REDUCTASE SUBUNIT"/>
    <property type="match status" value="1"/>
</dbReference>
<dbReference type="PROSITE" id="PS00197">
    <property type="entry name" value="2FE2S_FER_1"/>
    <property type="match status" value="1"/>
</dbReference>
<keyword evidence="1" id="KW-0285">Flavoprotein</keyword>
<organism evidence="9">
    <name type="scientific">freshwater metagenome</name>
    <dbReference type="NCBI Taxonomy" id="449393"/>
    <lineage>
        <taxon>unclassified sequences</taxon>
        <taxon>metagenomes</taxon>
        <taxon>ecological metagenomes</taxon>
    </lineage>
</organism>
<dbReference type="Gene3D" id="3.10.20.30">
    <property type="match status" value="1"/>
</dbReference>
<feature type="domain" description="FAD-binding FR-type" evidence="8">
    <location>
        <begin position="17"/>
        <end position="118"/>
    </location>
</feature>
<dbReference type="CDD" id="cd00207">
    <property type="entry name" value="fer2"/>
    <property type="match status" value="1"/>
</dbReference>
<dbReference type="SUPFAM" id="SSF63380">
    <property type="entry name" value="Riboflavin synthase domain-like"/>
    <property type="match status" value="1"/>
</dbReference>
<evidence type="ECO:0000256" key="4">
    <source>
        <dbReference type="ARBA" id="ARBA00023002"/>
    </source>
</evidence>
<keyword evidence="5" id="KW-0408">Iron</keyword>
<dbReference type="Pfam" id="PF00111">
    <property type="entry name" value="Fer2"/>
    <property type="match status" value="1"/>
</dbReference>
<accession>A0A6J6T9B0</accession>
<evidence type="ECO:0000256" key="2">
    <source>
        <dbReference type="ARBA" id="ARBA00022714"/>
    </source>
</evidence>